<proteinExistence type="predicted"/>
<evidence type="ECO:0000256" key="1">
    <source>
        <dbReference type="SAM" id="Phobius"/>
    </source>
</evidence>
<feature type="transmembrane region" description="Helical" evidence="1">
    <location>
        <begin position="219"/>
        <end position="245"/>
    </location>
</feature>
<feature type="transmembrane region" description="Helical" evidence="1">
    <location>
        <begin position="105"/>
        <end position="124"/>
    </location>
</feature>
<keyword evidence="3" id="KW-1185">Reference proteome</keyword>
<organism evidence="2 3">
    <name type="scientific">Sedimentibacter hydroxybenzoicus DSM 7310</name>
    <dbReference type="NCBI Taxonomy" id="1123245"/>
    <lineage>
        <taxon>Bacteria</taxon>
        <taxon>Bacillati</taxon>
        <taxon>Bacillota</taxon>
        <taxon>Tissierellia</taxon>
        <taxon>Sedimentibacter</taxon>
    </lineage>
</organism>
<sequence>MKFKNDNKNKQKNTITIDYENKKLSVFYFLPLLLIAGFVPLIVYAKYVDLTGTTQSLYWTGQQQYLDFFSYWKSWWVVALTAVALVFYIILYVQKKLPLKNLKQYYIPLGIYALFVIISTMFAIDKPTALWGFVDMYQGMFVLLSYVTITFLTINFVNNKRDVNLFVNAFLFLMIVEGIIGVGQYFGFDFFQTSIGKSLIIPGNLVVEDLSFSFGPKTIYGTLFNTNFVGSFATLMLPLSVAFLLGANTKKQRIITGIAVVLMIFIWIGCNSRAGYLGVAVSVPFTLWLFRKVIRKYWIGSAVLLMSFMLVLFGLNKASGGRIFDRLEVFNIKKQIEIIKENNDNVLKFEEIYLNKDKFSIKTNRETLNLRVNENKIFFLDEDFNELEIQNNGNKLTIKDRKYKDYRITIPNNYPGVSISRATYWNWTSVNFYISDGVIKILGSGSRIIDPIIAETFTPLDGLERIGSNRGYIWGRTIILLNKYIIKGSGPDNFPMAFPQDDIVAKINTFNDPVIVVDKPHNLFLQIATNTGILSLIPLLAIWIMYIISSLKLYSKITFDSLDKFIGASCVVSIIGYLVAGIFNDSIISVAPMFWIILGLGMSINIRLKNNIS</sequence>
<comment type="caution">
    <text evidence="2">The sequence shown here is derived from an EMBL/GenBank/DDBJ whole genome shotgun (WGS) entry which is preliminary data.</text>
</comment>
<keyword evidence="1" id="KW-0472">Membrane</keyword>
<feature type="transmembrane region" description="Helical" evidence="1">
    <location>
        <begin position="136"/>
        <end position="158"/>
    </location>
</feature>
<feature type="transmembrane region" description="Helical" evidence="1">
    <location>
        <begin position="165"/>
        <end position="186"/>
    </location>
</feature>
<evidence type="ECO:0000313" key="3">
    <source>
        <dbReference type="Proteomes" id="UP000611629"/>
    </source>
</evidence>
<feature type="transmembrane region" description="Helical" evidence="1">
    <location>
        <begin position="75"/>
        <end position="93"/>
    </location>
</feature>
<feature type="transmembrane region" description="Helical" evidence="1">
    <location>
        <begin position="565"/>
        <end position="583"/>
    </location>
</feature>
<keyword evidence="1" id="KW-1133">Transmembrane helix</keyword>
<keyword evidence="2" id="KW-0436">Ligase</keyword>
<protein>
    <submittedName>
        <fullName evidence="2">O-antigen ligase family protein</fullName>
    </submittedName>
</protein>
<feature type="transmembrane region" description="Helical" evidence="1">
    <location>
        <begin position="297"/>
        <end position="315"/>
    </location>
</feature>
<dbReference type="RefSeq" id="WP_179238210.1">
    <property type="nucleotide sequence ID" value="NZ_JACBNQ010000010.1"/>
</dbReference>
<feature type="transmembrane region" description="Helical" evidence="1">
    <location>
        <begin position="26"/>
        <end position="47"/>
    </location>
</feature>
<dbReference type="InterPro" id="IPR051533">
    <property type="entry name" value="WaaL-like"/>
</dbReference>
<dbReference type="AlphaFoldDB" id="A0A974BKF0"/>
<dbReference type="GO" id="GO:0016874">
    <property type="term" value="F:ligase activity"/>
    <property type="evidence" value="ECO:0007669"/>
    <property type="project" value="UniProtKB-KW"/>
</dbReference>
<dbReference type="Proteomes" id="UP000611629">
    <property type="component" value="Unassembled WGS sequence"/>
</dbReference>
<keyword evidence="1" id="KW-0812">Transmembrane</keyword>
<dbReference type="EMBL" id="JACBNQ010000010">
    <property type="protein sequence ID" value="NYB74501.1"/>
    <property type="molecule type" value="Genomic_DNA"/>
</dbReference>
<feature type="transmembrane region" description="Helical" evidence="1">
    <location>
        <begin position="589"/>
        <end position="608"/>
    </location>
</feature>
<name>A0A974BKF0_SEDHY</name>
<gene>
    <name evidence="2" type="ORF">HZF24_10175</name>
</gene>
<feature type="transmembrane region" description="Helical" evidence="1">
    <location>
        <begin position="532"/>
        <end position="553"/>
    </location>
</feature>
<feature type="transmembrane region" description="Helical" evidence="1">
    <location>
        <begin position="252"/>
        <end position="268"/>
    </location>
</feature>
<dbReference type="PANTHER" id="PTHR37422:SF13">
    <property type="entry name" value="LIPOPOLYSACCHARIDE BIOSYNTHESIS PROTEIN PA4999-RELATED"/>
    <property type="match status" value="1"/>
</dbReference>
<dbReference type="PANTHER" id="PTHR37422">
    <property type="entry name" value="TEICHURONIC ACID BIOSYNTHESIS PROTEIN TUAE"/>
    <property type="match status" value="1"/>
</dbReference>
<reference evidence="2" key="1">
    <citation type="submission" date="2020-07" db="EMBL/GenBank/DDBJ databases">
        <title>Genomic analysis of a strain of Sedimentibacter Hydroxybenzoicus DSM7310.</title>
        <authorList>
            <person name="Ma S."/>
        </authorList>
    </citation>
    <scope>NUCLEOTIDE SEQUENCE</scope>
    <source>
        <strain evidence="2">DSM 7310</strain>
    </source>
</reference>
<accession>A0A974BKF0</accession>
<evidence type="ECO:0000313" key="2">
    <source>
        <dbReference type="EMBL" id="NYB74501.1"/>
    </source>
</evidence>